<dbReference type="InterPro" id="IPR003107">
    <property type="entry name" value="HAT"/>
</dbReference>
<keyword evidence="5" id="KW-0539">Nucleus</keyword>
<dbReference type="PANTHER" id="PTHR23271:SF1">
    <property type="entry name" value="U3 SMALL NUCLEOLAR RNA-ASSOCIATED PROTEIN 6 HOMOLOG"/>
    <property type="match status" value="1"/>
</dbReference>
<protein>
    <recommendedName>
        <fullName evidence="6">U3 small nucleolar RNA-associated protein 6 N-terminal domain-containing protein</fullName>
    </recommendedName>
</protein>
<dbReference type="InterPro" id="IPR013949">
    <property type="entry name" value="Utp6"/>
</dbReference>
<feature type="domain" description="U3 small nucleolar RNA-associated protein 6 N-terminal" evidence="6">
    <location>
        <begin position="10"/>
        <end position="77"/>
    </location>
</feature>
<dbReference type="SMART" id="SM00386">
    <property type="entry name" value="HAT"/>
    <property type="match status" value="3"/>
</dbReference>
<comment type="subcellular location">
    <subcellularLocation>
        <location evidence="1">Nucleus</location>
        <location evidence="1">Nucleolus</location>
    </subcellularLocation>
</comment>
<evidence type="ECO:0000313" key="8">
    <source>
        <dbReference type="Proteomes" id="UP000002009"/>
    </source>
</evidence>
<gene>
    <name evidence="7" type="primary">UTP6</name>
    <name evidence="7" type="ORF">MICPUN_107353</name>
</gene>
<dbReference type="GO" id="GO:0034388">
    <property type="term" value="C:Pwp2p-containing subcomplex of 90S preribosome"/>
    <property type="evidence" value="ECO:0007669"/>
    <property type="project" value="TreeGrafter"/>
</dbReference>
<dbReference type="GO" id="GO:0000462">
    <property type="term" value="P:maturation of SSU-rRNA from tricistronic rRNA transcript (SSU-rRNA, 5.8S rRNA, LSU-rRNA)"/>
    <property type="evidence" value="ECO:0007669"/>
    <property type="project" value="InterPro"/>
</dbReference>
<dbReference type="PANTHER" id="PTHR23271">
    <property type="entry name" value="HEPATOCELLULAR CARCINOMA-ASSOCIATED ANTIGEN 66"/>
    <property type="match status" value="1"/>
</dbReference>
<dbReference type="KEGG" id="mis:MICPUN_107353"/>
<comment type="similarity">
    <text evidence="2">Belongs to the UTP6 family.</text>
</comment>
<keyword evidence="8" id="KW-1185">Reference proteome</keyword>
<dbReference type="OrthoDB" id="28112at2759"/>
<dbReference type="GO" id="GO:0032040">
    <property type="term" value="C:small-subunit processome"/>
    <property type="evidence" value="ECO:0007669"/>
    <property type="project" value="TreeGrafter"/>
</dbReference>
<dbReference type="EMBL" id="CP001574">
    <property type="protein sequence ID" value="ACO68519.1"/>
    <property type="molecule type" value="Genomic_DNA"/>
</dbReference>
<keyword evidence="4" id="KW-0677">Repeat</keyword>
<dbReference type="eggNOG" id="KOG2396">
    <property type="taxonomic scope" value="Eukaryota"/>
</dbReference>
<dbReference type="GeneID" id="8250585"/>
<dbReference type="InParanoid" id="C1FE88"/>
<dbReference type="AlphaFoldDB" id="C1FE88"/>
<dbReference type="SUPFAM" id="SSF48452">
    <property type="entry name" value="TPR-like"/>
    <property type="match status" value="1"/>
</dbReference>
<evidence type="ECO:0000256" key="4">
    <source>
        <dbReference type="ARBA" id="ARBA00022737"/>
    </source>
</evidence>
<proteinExistence type="inferred from homology"/>
<dbReference type="RefSeq" id="XP_002507261.1">
    <property type="nucleotide sequence ID" value="XM_002507215.1"/>
</dbReference>
<dbReference type="Pfam" id="PF08640">
    <property type="entry name" value="U3_assoc_6"/>
    <property type="match status" value="1"/>
</dbReference>
<organism evidence="7 8">
    <name type="scientific">Micromonas commoda (strain RCC299 / NOUM17 / CCMP2709)</name>
    <name type="common">Picoplanktonic green alga</name>
    <dbReference type="NCBI Taxonomy" id="296587"/>
    <lineage>
        <taxon>Eukaryota</taxon>
        <taxon>Viridiplantae</taxon>
        <taxon>Chlorophyta</taxon>
        <taxon>Mamiellophyceae</taxon>
        <taxon>Mamiellales</taxon>
        <taxon>Mamiellaceae</taxon>
        <taxon>Micromonas</taxon>
    </lineage>
</organism>
<dbReference type="InterPro" id="IPR055347">
    <property type="entry name" value="UTP6_N"/>
</dbReference>
<dbReference type="GO" id="GO:0030515">
    <property type="term" value="F:snoRNA binding"/>
    <property type="evidence" value="ECO:0007669"/>
    <property type="project" value="InterPro"/>
</dbReference>
<sequence length="289" mass="33377">MAEAVNFLIENEVSEAQFYERAAVFTTHEIQDIFKRRSRFEYLLRRRRVDASCYTNYIKFEQNLIELLRIREAHRGHGSALVHAVCHSFISKVVVLYRRALRETKGNVGLWLRFATFCYQHGNRRLLSRVITQALQMNPSCAGLWAFAAFWEYTSQGDVSAARRFFLRGLRNCSHGKVLWHEYFRLEVSHAMSLAARCKLLGLTILDLPRAEQANGAAERVLNVASLRHPDDVVFQLYFVAIALGMSESTSNVVNRVEEIIASRIPDTGKWRTFHREKCLSRVNMNASF</sequence>
<dbReference type="Proteomes" id="UP000002009">
    <property type="component" value="Chromosome 1"/>
</dbReference>
<name>C1FE88_MICCC</name>
<evidence type="ECO:0000256" key="2">
    <source>
        <dbReference type="ARBA" id="ARBA00010734"/>
    </source>
</evidence>
<dbReference type="STRING" id="296587.C1FE88"/>
<evidence type="ECO:0000259" key="6">
    <source>
        <dbReference type="Pfam" id="PF08640"/>
    </source>
</evidence>
<accession>C1FE88</accession>
<dbReference type="Gene3D" id="1.25.40.10">
    <property type="entry name" value="Tetratricopeptide repeat domain"/>
    <property type="match status" value="1"/>
</dbReference>
<reference evidence="7 8" key="1">
    <citation type="journal article" date="2009" name="Science">
        <title>Green evolution and dynamic adaptations revealed by genomes of the marine picoeukaryotes Micromonas.</title>
        <authorList>
            <person name="Worden A.Z."/>
            <person name="Lee J.H."/>
            <person name="Mock T."/>
            <person name="Rouze P."/>
            <person name="Simmons M.P."/>
            <person name="Aerts A.L."/>
            <person name="Allen A.E."/>
            <person name="Cuvelier M.L."/>
            <person name="Derelle E."/>
            <person name="Everett M.V."/>
            <person name="Foulon E."/>
            <person name="Grimwood J."/>
            <person name="Gundlach H."/>
            <person name="Henrissat B."/>
            <person name="Napoli C."/>
            <person name="McDonald S.M."/>
            <person name="Parker M.S."/>
            <person name="Rombauts S."/>
            <person name="Salamov A."/>
            <person name="Von Dassow P."/>
            <person name="Badger J.H."/>
            <person name="Coutinho P.M."/>
            <person name="Demir E."/>
            <person name="Dubchak I."/>
            <person name="Gentemann C."/>
            <person name="Eikrem W."/>
            <person name="Gready J.E."/>
            <person name="John U."/>
            <person name="Lanier W."/>
            <person name="Lindquist E.A."/>
            <person name="Lucas S."/>
            <person name="Mayer K.F."/>
            <person name="Moreau H."/>
            <person name="Not F."/>
            <person name="Otillar R."/>
            <person name="Panaud O."/>
            <person name="Pangilinan J."/>
            <person name="Paulsen I."/>
            <person name="Piegu B."/>
            <person name="Poliakov A."/>
            <person name="Robbens S."/>
            <person name="Schmutz J."/>
            <person name="Toulza E."/>
            <person name="Wyss T."/>
            <person name="Zelensky A."/>
            <person name="Zhou K."/>
            <person name="Armbrust E.V."/>
            <person name="Bhattacharya D."/>
            <person name="Goodenough U.W."/>
            <person name="Van de Peer Y."/>
            <person name="Grigoriev I.V."/>
        </authorList>
    </citation>
    <scope>NUCLEOTIDE SEQUENCE [LARGE SCALE GENOMIC DNA]</scope>
    <source>
        <strain evidence="8">RCC299 / NOUM17</strain>
    </source>
</reference>
<evidence type="ECO:0000313" key="7">
    <source>
        <dbReference type="EMBL" id="ACO68519.1"/>
    </source>
</evidence>
<evidence type="ECO:0000256" key="3">
    <source>
        <dbReference type="ARBA" id="ARBA00022552"/>
    </source>
</evidence>
<evidence type="ECO:0000256" key="5">
    <source>
        <dbReference type="ARBA" id="ARBA00023242"/>
    </source>
</evidence>
<dbReference type="InterPro" id="IPR011990">
    <property type="entry name" value="TPR-like_helical_dom_sf"/>
</dbReference>
<keyword evidence="3" id="KW-0698">rRNA processing</keyword>
<evidence type="ECO:0000256" key="1">
    <source>
        <dbReference type="ARBA" id="ARBA00004604"/>
    </source>
</evidence>
<dbReference type="OMA" id="HARNENL"/>